<gene>
    <name evidence="1" type="ORF">NCTC10913_03742</name>
</gene>
<comment type="caution">
    <text evidence="1">The sequence shown here is derived from an EMBL/GenBank/DDBJ whole genome shotgun (WGS) entry which is preliminary data.</text>
</comment>
<evidence type="ECO:0000313" key="1">
    <source>
        <dbReference type="EMBL" id="VDG73407.1"/>
    </source>
</evidence>
<keyword evidence="2" id="KW-1185">Reference proteome</keyword>
<evidence type="ECO:0000313" key="2">
    <source>
        <dbReference type="Proteomes" id="UP000277570"/>
    </source>
</evidence>
<dbReference type="EMBL" id="UYIN01000020">
    <property type="protein sequence ID" value="VDG73407.1"/>
    <property type="molecule type" value="Genomic_DNA"/>
</dbReference>
<organism evidence="1 2">
    <name type="scientific">Clostridium carnis</name>
    <dbReference type="NCBI Taxonomy" id="1530"/>
    <lineage>
        <taxon>Bacteria</taxon>
        <taxon>Bacillati</taxon>
        <taxon>Bacillota</taxon>
        <taxon>Clostridia</taxon>
        <taxon>Eubacteriales</taxon>
        <taxon>Clostridiaceae</taxon>
        <taxon>Clostridium</taxon>
    </lineage>
</organism>
<proteinExistence type="predicted"/>
<reference evidence="1 2" key="1">
    <citation type="submission" date="2018-11" db="EMBL/GenBank/DDBJ databases">
        <authorList>
            <consortium name="Pathogen Informatics"/>
        </authorList>
    </citation>
    <scope>NUCLEOTIDE SEQUENCE [LARGE SCALE GENOMIC DNA]</scope>
    <source>
        <strain evidence="1 2">NCTC10913</strain>
    </source>
</reference>
<protein>
    <submittedName>
        <fullName evidence="1">Uncharacterized protein</fullName>
    </submittedName>
</protein>
<name>A0ABY6SXL8_9CLOT</name>
<dbReference type="RefSeq" id="WP_185738766.1">
    <property type="nucleotide sequence ID" value="NZ_UYIN01000020.1"/>
</dbReference>
<sequence length="53" mass="6315">MNSKKDILNTLIKFKRKECEKIKQFDENSKEYAEIQGKINGYNDAIDLLCNRY</sequence>
<dbReference type="Proteomes" id="UP000277570">
    <property type="component" value="Unassembled WGS sequence"/>
</dbReference>
<accession>A0ABY6SXL8</accession>